<dbReference type="OMA" id="QGQKFML"/>
<dbReference type="Gene3D" id="3.30.450.30">
    <property type="entry name" value="Dynein light chain 2a, cytoplasmic"/>
    <property type="match status" value="1"/>
</dbReference>
<dbReference type="FunFam" id="3.30.450.30:FF:000007">
    <property type="entry name" value="Profilin"/>
    <property type="match status" value="1"/>
</dbReference>
<dbReference type="InterPro" id="IPR005455">
    <property type="entry name" value="PFN_euk"/>
</dbReference>
<dbReference type="Pfam" id="PF00235">
    <property type="entry name" value="Profilin"/>
    <property type="match status" value="1"/>
</dbReference>
<dbReference type="GO" id="GO:0005938">
    <property type="term" value="C:cell cortex"/>
    <property type="evidence" value="ECO:0007669"/>
    <property type="project" value="TreeGrafter"/>
</dbReference>
<dbReference type="AlphaFoldDB" id="A0A670JPV5"/>
<reference evidence="10 11" key="1">
    <citation type="journal article" date="2019" name="Proc. Natl. Acad. Sci. U.S.A.">
        <title>Regulatory changes in pterin and carotenoid genes underlie balanced color polymorphisms in the wall lizard.</title>
        <authorList>
            <person name="Andrade P."/>
            <person name="Pinho C."/>
            <person name="Perez I de Lanuza G."/>
            <person name="Afonso S."/>
            <person name="Brejcha J."/>
            <person name="Rubin C.J."/>
            <person name="Wallerman O."/>
            <person name="Pereira P."/>
            <person name="Sabatino S.J."/>
            <person name="Bellati A."/>
            <person name="Pellitteri-Rosa D."/>
            <person name="Bosakova Z."/>
            <person name="Bunikis I."/>
            <person name="Carretero M.A."/>
            <person name="Feiner N."/>
            <person name="Marsik P."/>
            <person name="Pauperio F."/>
            <person name="Salvi D."/>
            <person name="Soler L."/>
            <person name="While G.M."/>
            <person name="Uller T."/>
            <person name="Font E."/>
            <person name="Andersson L."/>
            <person name="Carneiro M."/>
        </authorList>
    </citation>
    <scope>NUCLEOTIDE SEQUENCE</scope>
</reference>
<evidence type="ECO:0000256" key="8">
    <source>
        <dbReference type="ARBA" id="ARBA00059169"/>
    </source>
</evidence>
<dbReference type="CDD" id="cd00148">
    <property type="entry name" value="PROF"/>
    <property type="match status" value="1"/>
</dbReference>
<name>A0A670JPV5_PODMU</name>
<evidence type="ECO:0000313" key="11">
    <source>
        <dbReference type="Proteomes" id="UP000472272"/>
    </source>
</evidence>
<dbReference type="SMART" id="SM00392">
    <property type="entry name" value="PROF"/>
    <property type="match status" value="1"/>
</dbReference>
<dbReference type="InterPro" id="IPR036140">
    <property type="entry name" value="PFN_sf"/>
</dbReference>
<dbReference type="GeneTree" id="ENSGT00390000017067"/>
<evidence type="ECO:0000256" key="6">
    <source>
        <dbReference type="ARBA" id="ARBA00022871"/>
    </source>
</evidence>
<comment type="subcellular location">
    <subcellularLocation>
        <location evidence="1">Cytoplasm</location>
    </subcellularLocation>
</comment>
<evidence type="ECO:0000256" key="4">
    <source>
        <dbReference type="ARBA" id="ARBA00022490"/>
    </source>
</evidence>
<dbReference type="GO" id="GO:0007283">
    <property type="term" value="P:spermatogenesis"/>
    <property type="evidence" value="ECO:0007669"/>
    <property type="project" value="UniProtKB-KW"/>
</dbReference>
<evidence type="ECO:0000256" key="2">
    <source>
        <dbReference type="ARBA" id="ARBA00010058"/>
    </source>
</evidence>
<proteinExistence type="inferred from homology"/>
<organism evidence="10 11">
    <name type="scientific">Podarcis muralis</name>
    <name type="common">Wall lizard</name>
    <name type="synonym">Lacerta muralis</name>
    <dbReference type="NCBI Taxonomy" id="64176"/>
    <lineage>
        <taxon>Eukaryota</taxon>
        <taxon>Metazoa</taxon>
        <taxon>Chordata</taxon>
        <taxon>Craniata</taxon>
        <taxon>Vertebrata</taxon>
        <taxon>Euteleostomi</taxon>
        <taxon>Lepidosauria</taxon>
        <taxon>Squamata</taxon>
        <taxon>Bifurcata</taxon>
        <taxon>Unidentata</taxon>
        <taxon>Episquamata</taxon>
        <taxon>Laterata</taxon>
        <taxon>Lacertibaenia</taxon>
        <taxon>Lacertidae</taxon>
        <taxon>Podarcis</taxon>
    </lineage>
</organism>
<dbReference type="PRINTS" id="PR00392">
    <property type="entry name" value="PROFILIN"/>
</dbReference>
<reference evidence="10" key="2">
    <citation type="submission" date="2025-08" db="UniProtKB">
        <authorList>
            <consortium name="Ensembl"/>
        </authorList>
    </citation>
    <scope>IDENTIFICATION</scope>
</reference>
<dbReference type="Proteomes" id="UP000472272">
    <property type="component" value="Chromosome 15"/>
</dbReference>
<gene>
    <name evidence="10" type="primary">PFN4</name>
</gene>
<evidence type="ECO:0000256" key="3">
    <source>
        <dbReference type="ARBA" id="ARBA00022473"/>
    </source>
</evidence>
<evidence type="ECO:0000313" key="10">
    <source>
        <dbReference type="Ensembl" id="ENSPMRP00000025012.1"/>
    </source>
</evidence>
<evidence type="ECO:0000256" key="5">
    <source>
        <dbReference type="ARBA" id="ARBA00022782"/>
    </source>
</evidence>
<evidence type="ECO:0000256" key="9">
    <source>
        <dbReference type="RuleBase" id="RU003909"/>
    </source>
</evidence>
<keyword evidence="5" id="KW-0221">Differentiation</keyword>
<dbReference type="PANTHER" id="PTHR11604">
    <property type="entry name" value="PROFILIN"/>
    <property type="match status" value="1"/>
</dbReference>
<evidence type="ECO:0000256" key="7">
    <source>
        <dbReference type="ARBA" id="ARBA00023121"/>
    </source>
</evidence>
<dbReference type="InterPro" id="IPR048278">
    <property type="entry name" value="PFN"/>
</dbReference>
<reference evidence="10" key="3">
    <citation type="submission" date="2025-09" db="UniProtKB">
        <authorList>
            <consortium name="Ensembl"/>
        </authorList>
    </citation>
    <scope>IDENTIFICATION</scope>
</reference>
<keyword evidence="11" id="KW-1185">Reference proteome</keyword>
<dbReference type="GO" id="GO:0008289">
    <property type="term" value="F:lipid binding"/>
    <property type="evidence" value="ECO:0007669"/>
    <property type="project" value="UniProtKB-KW"/>
</dbReference>
<dbReference type="Ensembl" id="ENSPMRT00000026538.1">
    <property type="protein sequence ID" value="ENSPMRP00000025012.1"/>
    <property type="gene ID" value="ENSPMRG00000016168.1"/>
</dbReference>
<comment type="similarity">
    <text evidence="2 9">Belongs to the profilin family.</text>
</comment>
<keyword evidence="6" id="KW-0744">Spermatogenesis</keyword>
<protein>
    <recommendedName>
        <fullName evidence="9">Profilin</fullName>
    </recommendedName>
</protein>
<accession>A0A670JPV5</accession>
<keyword evidence="4" id="KW-0963">Cytoplasm</keyword>
<dbReference type="PANTHER" id="PTHR11604:SF2">
    <property type="entry name" value="PROFILIN-4"/>
    <property type="match status" value="1"/>
</dbReference>
<keyword evidence="7" id="KW-0446">Lipid-binding</keyword>
<dbReference type="SUPFAM" id="SSF55770">
    <property type="entry name" value="Profilin (actin-binding protein)"/>
    <property type="match status" value="1"/>
</dbReference>
<keyword evidence="3" id="KW-0217">Developmental protein</keyword>
<dbReference type="GO" id="GO:0003785">
    <property type="term" value="F:actin monomer binding"/>
    <property type="evidence" value="ECO:0007669"/>
    <property type="project" value="TreeGrafter"/>
</dbReference>
<dbReference type="GO" id="GO:0030154">
    <property type="term" value="P:cell differentiation"/>
    <property type="evidence" value="ECO:0007669"/>
    <property type="project" value="UniProtKB-KW"/>
</dbReference>
<keyword evidence="9" id="KW-0009">Actin-binding</keyword>
<comment type="function">
    <text evidence="8">Involved in male fertility. Required for manchette development and acrosome biogenesis during spermiogenesis. Binds in vitro to phospholipids, including phosphatidylinositol 3-phosphate (PtdIns(3)P), phosphatidylinositol 4,5-bisphosphate (PtdIns(4,5)P2), phosphatidylinositol 4-phosphate (PtdIns(4)P) and phosphatidic acid (PA). Contrary to other profilin family members, does not bind to actin in vitro.</text>
</comment>
<evidence type="ECO:0000256" key="1">
    <source>
        <dbReference type="ARBA" id="ARBA00004496"/>
    </source>
</evidence>
<sequence length="128" mass="14303">MNQTQSMLIDGLTRTKHVASAALIRIVDGNILATTPGFNIQSQALVFLQAFFKELLQVRRDGLYFKDRYYKCVRADDHSIYLKGKDNGVILAKTGTFIVVGTYAQGMYPSVCVEAVEKLADYFRAKGN</sequence>